<gene>
    <name evidence="2" type="ORF">BIW11_01486</name>
</gene>
<dbReference type="Gene3D" id="2.60.40.10">
    <property type="entry name" value="Immunoglobulins"/>
    <property type="match status" value="1"/>
</dbReference>
<protein>
    <submittedName>
        <fullName evidence="2">Phosphotidylinositol phosphatase PTPRQ-like</fullName>
    </submittedName>
</protein>
<organism evidence="2 3">
    <name type="scientific">Tropilaelaps mercedesae</name>
    <dbReference type="NCBI Taxonomy" id="418985"/>
    <lineage>
        <taxon>Eukaryota</taxon>
        <taxon>Metazoa</taxon>
        <taxon>Ecdysozoa</taxon>
        <taxon>Arthropoda</taxon>
        <taxon>Chelicerata</taxon>
        <taxon>Arachnida</taxon>
        <taxon>Acari</taxon>
        <taxon>Parasitiformes</taxon>
        <taxon>Mesostigmata</taxon>
        <taxon>Gamasina</taxon>
        <taxon>Dermanyssoidea</taxon>
        <taxon>Laelapidae</taxon>
        <taxon>Tropilaelaps</taxon>
    </lineage>
</organism>
<feature type="non-terminal residue" evidence="2">
    <location>
        <position position="172"/>
    </location>
</feature>
<dbReference type="AlphaFoldDB" id="A0A1V9XDT4"/>
<dbReference type="EMBL" id="MNPL01014419">
    <property type="protein sequence ID" value="OQR71502.1"/>
    <property type="molecule type" value="Genomic_DNA"/>
</dbReference>
<feature type="signal peptide" evidence="1">
    <location>
        <begin position="1"/>
        <end position="17"/>
    </location>
</feature>
<reference evidence="2 3" key="1">
    <citation type="journal article" date="2017" name="Gigascience">
        <title>Draft genome of the honey bee ectoparasitic mite, Tropilaelaps mercedesae, is shaped by the parasitic life history.</title>
        <authorList>
            <person name="Dong X."/>
            <person name="Armstrong S.D."/>
            <person name="Xia D."/>
            <person name="Makepeace B.L."/>
            <person name="Darby A.C."/>
            <person name="Kadowaki T."/>
        </authorList>
    </citation>
    <scope>NUCLEOTIDE SEQUENCE [LARGE SCALE GENOMIC DNA]</scope>
    <source>
        <strain evidence="2">Wuxi-XJTLU</strain>
    </source>
</reference>
<dbReference type="InParanoid" id="A0A1V9XDT4"/>
<dbReference type="SUPFAM" id="SSF49265">
    <property type="entry name" value="Fibronectin type III"/>
    <property type="match status" value="1"/>
</dbReference>
<evidence type="ECO:0000313" key="2">
    <source>
        <dbReference type="EMBL" id="OQR71502.1"/>
    </source>
</evidence>
<proteinExistence type="predicted"/>
<sequence>MELKVAVWALCCTLATASNILSSWPGTLTARLGNSSAAYVDIELSWDEPSPCLSFYNYDVYISSGHQPDRRVGDTMLTNFTIRNAEYWMNYTVTVVAMCIPASNISTTIETGPGDPHKVSNVTVQAGTVNATITFTEASSMPKSVDFYNITVCMRTNALCHWKILTRNAPNP</sequence>
<dbReference type="Proteomes" id="UP000192247">
    <property type="component" value="Unassembled WGS sequence"/>
</dbReference>
<feature type="chain" id="PRO_5010693318" evidence="1">
    <location>
        <begin position="18"/>
        <end position="172"/>
    </location>
</feature>
<dbReference type="InterPro" id="IPR036116">
    <property type="entry name" value="FN3_sf"/>
</dbReference>
<keyword evidence="1" id="KW-0732">Signal</keyword>
<evidence type="ECO:0000256" key="1">
    <source>
        <dbReference type="SAM" id="SignalP"/>
    </source>
</evidence>
<keyword evidence="3" id="KW-1185">Reference proteome</keyword>
<dbReference type="InterPro" id="IPR013783">
    <property type="entry name" value="Ig-like_fold"/>
</dbReference>
<name>A0A1V9XDT4_9ACAR</name>
<evidence type="ECO:0000313" key="3">
    <source>
        <dbReference type="Proteomes" id="UP000192247"/>
    </source>
</evidence>
<comment type="caution">
    <text evidence="2">The sequence shown here is derived from an EMBL/GenBank/DDBJ whole genome shotgun (WGS) entry which is preliminary data.</text>
</comment>
<accession>A0A1V9XDT4</accession>